<dbReference type="PANTHER" id="PTHR31265">
    <property type="entry name" value="OS02G0527500 PROTEIN-RELATED"/>
    <property type="match status" value="1"/>
</dbReference>
<comment type="subcellular location">
    <subcellularLocation>
        <location evidence="1">Cell envelope</location>
    </subcellularLocation>
    <subcellularLocation>
        <location evidence="2">Secreted</location>
    </subcellularLocation>
</comment>
<feature type="domain" description="DUF642" evidence="8">
    <location>
        <begin position="236"/>
        <end position="371"/>
    </location>
</feature>
<proteinExistence type="predicted"/>
<dbReference type="AlphaFoldDB" id="A0A2U1KDU9"/>
<feature type="transmembrane region" description="Helical" evidence="6">
    <location>
        <begin position="392"/>
        <end position="410"/>
    </location>
</feature>
<evidence type="ECO:0000256" key="2">
    <source>
        <dbReference type="ARBA" id="ARBA00004613"/>
    </source>
</evidence>
<evidence type="ECO:0000256" key="7">
    <source>
        <dbReference type="SAM" id="SignalP"/>
    </source>
</evidence>
<comment type="caution">
    <text evidence="9">The sequence shown here is derived from an EMBL/GenBank/DDBJ whole genome shotgun (WGS) entry which is preliminary data.</text>
</comment>
<dbReference type="PANTHER" id="PTHR31265:SF28">
    <property type="entry name" value="EMB|CAB87702.1"/>
    <property type="match status" value="1"/>
</dbReference>
<keyword evidence="6" id="KW-1133">Transmembrane helix</keyword>
<feature type="signal peptide" evidence="7">
    <location>
        <begin position="1"/>
        <end position="24"/>
    </location>
</feature>
<evidence type="ECO:0000256" key="3">
    <source>
        <dbReference type="ARBA" id="ARBA00022525"/>
    </source>
</evidence>
<feature type="domain" description="DUF642" evidence="8">
    <location>
        <begin position="27"/>
        <end position="191"/>
    </location>
</feature>
<evidence type="ECO:0000256" key="4">
    <source>
        <dbReference type="ARBA" id="ARBA00022729"/>
    </source>
</evidence>
<feature type="chain" id="PRO_5015444808" description="DUF642 domain-containing protein" evidence="7">
    <location>
        <begin position="25"/>
        <end position="411"/>
    </location>
</feature>
<organism evidence="9 10">
    <name type="scientific">Artemisia annua</name>
    <name type="common">Sweet wormwood</name>
    <dbReference type="NCBI Taxonomy" id="35608"/>
    <lineage>
        <taxon>Eukaryota</taxon>
        <taxon>Viridiplantae</taxon>
        <taxon>Streptophyta</taxon>
        <taxon>Embryophyta</taxon>
        <taxon>Tracheophyta</taxon>
        <taxon>Spermatophyta</taxon>
        <taxon>Magnoliopsida</taxon>
        <taxon>eudicotyledons</taxon>
        <taxon>Gunneridae</taxon>
        <taxon>Pentapetalae</taxon>
        <taxon>asterids</taxon>
        <taxon>campanulids</taxon>
        <taxon>Asterales</taxon>
        <taxon>Asteraceae</taxon>
        <taxon>Asteroideae</taxon>
        <taxon>Anthemideae</taxon>
        <taxon>Artemisiinae</taxon>
        <taxon>Artemisia</taxon>
    </lineage>
</organism>
<dbReference type="InterPro" id="IPR052437">
    <property type="entry name" value="Pectin_Meth_Modulator"/>
</dbReference>
<dbReference type="EMBL" id="PKPP01021046">
    <property type="protein sequence ID" value="PWA34956.1"/>
    <property type="molecule type" value="Genomic_DNA"/>
</dbReference>
<keyword evidence="6" id="KW-0472">Membrane</keyword>
<accession>A0A2U1KDU9</accession>
<dbReference type="STRING" id="35608.A0A2U1KDU9"/>
<sequence length="411" mass="44485">MALAIHVVKLLFLVSLAYSNVAYGIVPLQNPSFESPPTNIRTNASSQFVLLNTLSNVIPGWSFQGTVWYVTGGNSVSLPGNGHGLQLGINGMISQTFRHDFISDDYVLTFTLAPSSLSCANSATAIRISGPSLSKVFTYKGSLGKETWQTYAYALWRNEVPTSSITLQIESVAASSRSNSACWPIIDDLLLTGINYPRIYTGNNGFLNGGFEVGPSFLENSSQGILLEAEPNVDPLSPVQSALQTWAVLGTVKYIDYGHYVTPKGLRAVELISGNPSGVEYYATFTQRGQITLDFIIGDAGDSCVGDFTVIVQVGTQRWNFAMRSNGLGSSKEYSLTFYASYSPTDVVPISFASYNETRTSDNVLCGPVINGLFAQHSYTGSRYGGSHSIRLHSGLVIFCFILAVTFLFFA</sequence>
<keyword evidence="6" id="KW-0812">Transmembrane</keyword>
<gene>
    <name evidence="9" type="ORF">CTI12_AA614080</name>
</gene>
<name>A0A2U1KDU9_ARTAN</name>
<evidence type="ECO:0000313" key="10">
    <source>
        <dbReference type="Proteomes" id="UP000245207"/>
    </source>
</evidence>
<evidence type="ECO:0000256" key="1">
    <source>
        <dbReference type="ARBA" id="ARBA00004196"/>
    </source>
</evidence>
<evidence type="ECO:0000259" key="8">
    <source>
        <dbReference type="Pfam" id="PF04862"/>
    </source>
</evidence>
<evidence type="ECO:0000313" key="9">
    <source>
        <dbReference type="EMBL" id="PWA34956.1"/>
    </source>
</evidence>
<dbReference type="InterPro" id="IPR006946">
    <property type="entry name" value="DGR2-like_dom"/>
</dbReference>
<dbReference type="Pfam" id="PF04862">
    <property type="entry name" value="DUF642"/>
    <property type="match status" value="2"/>
</dbReference>
<evidence type="ECO:0000256" key="5">
    <source>
        <dbReference type="ARBA" id="ARBA00023180"/>
    </source>
</evidence>
<evidence type="ECO:0000256" key="6">
    <source>
        <dbReference type="SAM" id="Phobius"/>
    </source>
</evidence>
<dbReference type="Proteomes" id="UP000245207">
    <property type="component" value="Unassembled WGS sequence"/>
</dbReference>
<keyword evidence="5" id="KW-0325">Glycoprotein</keyword>
<dbReference type="GO" id="GO:0005576">
    <property type="term" value="C:extracellular region"/>
    <property type="evidence" value="ECO:0007669"/>
    <property type="project" value="UniProtKB-SubCell"/>
</dbReference>
<keyword evidence="3" id="KW-0964">Secreted</keyword>
<keyword evidence="4 7" id="KW-0732">Signal</keyword>
<protein>
    <recommendedName>
        <fullName evidence="8">DUF642 domain-containing protein</fullName>
    </recommendedName>
</protein>
<reference evidence="9 10" key="1">
    <citation type="journal article" date="2018" name="Mol. Plant">
        <title>The genome of Artemisia annua provides insight into the evolution of Asteraceae family and artemisinin biosynthesis.</title>
        <authorList>
            <person name="Shen Q."/>
            <person name="Zhang L."/>
            <person name="Liao Z."/>
            <person name="Wang S."/>
            <person name="Yan T."/>
            <person name="Shi P."/>
            <person name="Liu M."/>
            <person name="Fu X."/>
            <person name="Pan Q."/>
            <person name="Wang Y."/>
            <person name="Lv Z."/>
            <person name="Lu X."/>
            <person name="Zhang F."/>
            <person name="Jiang W."/>
            <person name="Ma Y."/>
            <person name="Chen M."/>
            <person name="Hao X."/>
            <person name="Li L."/>
            <person name="Tang Y."/>
            <person name="Lv G."/>
            <person name="Zhou Y."/>
            <person name="Sun X."/>
            <person name="Brodelius P.E."/>
            <person name="Rose J.K.C."/>
            <person name="Tang K."/>
        </authorList>
    </citation>
    <scope>NUCLEOTIDE SEQUENCE [LARGE SCALE GENOMIC DNA]</scope>
    <source>
        <strain evidence="10">cv. Huhao1</strain>
        <tissue evidence="9">Leaf</tissue>
    </source>
</reference>
<keyword evidence="10" id="KW-1185">Reference proteome</keyword>
<dbReference type="OrthoDB" id="1895088at2759"/>